<keyword evidence="5" id="KW-0227">DNA damage</keyword>
<dbReference type="CDD" id="cd18008">
    <property type="entry name" value="DEXDc_SHPRH-like"/>
    <property type="match status" value="1"/>
</dbReference>
<dbReference type="AlphaFoldDB" id="G4T8R5"/>
<evidence type="ECO:0000313" key="19">
    <source>
        <dbReference type="Proteomes" id="UP000007148"/>
    </source>
</evidence>
<feature type="compositionally biased region" description="Basic and acidic residues" evidence="14">
    <location>
        <begin position="1"/>
        <end position="12"/>
    </location>
</feature>
<evidence type="ECO:0000256" key="5">
    <source>
        <dbReference type="ARBA" id="ARBA00022763"/>
    </source>
</evidence>
<accession>G4T8R5</accession>
<feature type="region of interest" description="Disordered" evidence="14">
    <location>
        <begin position="906"/>
        <end position="935"/>
    </location>
</feature>
<dbReference type="PROSITE" id="PS51194">
    <property type="entry name" value="HELICASE_CTER"/>
    <property type="match status" value="1"/>
</dbReference>
<protein>
    <submittedName>
        <fullName evidence="18">Related to RAD5-DNA helicase</fullName>
    </submittedName>
</protein>
<dbReference type="PANTHER" id="PTHR45626:SF22">
    <property type="entry name" value="DNA REPAIR PROTEIN RAD5"/>
    <property type="match status" value="1"/>
</dbReference>
<feature type="compositionally biased region" description="Basic and acidic residues" evidence="14">
    <location>
        <begin position="304"/>
        <end position="313"/>
    </location>
</feature>
<evidence type="ECO:0000256" key="2">
    <source>
        <dbReference type="ARBA" id="ARBA00007025"/>
    </source>
</evidence>
<evidence type="ECO:0000256" key="13">
    <source>
        <dbReference type="PROSITE-ProRule" id="PRU00175"/>
    </source>
</evidence>
<dbReference type="Gene3D" id="3.40.50.10810">
    <property type="entry name" value="Tandem AAA-ATPase domain"/>
    <property type="match status" value="1"/>
</dbReference>
<dbReference type="SMART" id="SM00910">
    <property type="entry name" value="HIRAN"/>
    <property type="match status" value="1"/>
</dbReference>
<dbReference type="SUPFAM" id="SSF52540">
    <property type="entry name" value="P-loop containing nucleoside triphosphate hydrolases"/>
    <property type="match status" value="2"/>
</dbReference>
<dbReference type="GO" id="GO:0006281">
    <property type="term" value="P:DNA repair"/>
    <property type="evidence" value="ECO:0007669"/>
    <property type="project" value="UniProtKB-KW"/>
</dbReference>
<evidence type="ECO:0000256" key="3">
    <source>
        <dbReference type="ARBA" id="ARBA00022723"/>
    </source>
</evidence>
<dbReference type="SUPFAM" id="SSF57850">
    <property type="entry name" value="RING/U-box"/>
    <property type="match status" value="1"/>
</dbReference>
<feature type="compositionally biased region" description="Basic and acidic residues" evidence="14">
    <location>
        <begin position="920"/>
        <end position="932"/>
    </location>
</feature>
<keyword evidence="10" id="KW-0067">ATP-binding</keyword>
<reference evidence="18 19" key="1">
    <citation type="journal article" date="2011" name="PLoS Pathog.">
        <title>Endophytic Life Strategies Decoded by Genome and Transcriptome Analyses of the Mutualistic Root Symbiont Piriformospora indica.</title>
        <authorList>
            <person name="Zuccaro A."/>
            <person name="Lahrmann U."/>
            <person name="Guldener U."/>
            <person name="Langen G."/>
            <person name="Pfiffi S."/>
            <person name="Biedenkopf D."/>
            <person name="Wong P."/>
            <person name="Samans B."/>
            <person name="Grimm C."/>
            <person name="Basiewicz M."/>
            <person name="Murat C."/>
            <person name="Martin F."/>
            <person name="Kogel K.H."/>
        </authorList>
    </citation>
    <scope>NUCLEOTIDE SEQUENCE [LARGE SCALE GENOMIC DNA]</scope>
    <source>
        <strain evidence="18 19">DSM 11827</strain>
    </source>
</reference>
<dbReference type="GO" id="GO:0004386">
    <property type="term" value="F:helicase activity"/>
    <property type="evidence" value="ECO:0007669"/>
    <property type="project" value="UniProtKB-KW"/>
</dbReference>
<comment type="caution">
    <text evidence="18">The sequence shown here is derived from an EMBL/GenBank/DDBJ whole genome shotgun (WGS) entry which is preliminary data.</text>
</comment>
<dbReference type="InterPro" id="IPR001650">
    <property type="entry name" value="Helicase_C-like"/>
</dbReference>
<dbReference type="InterPro" id="IPR001841">
    <property type="entry name" value="Znf_RING"/>
</dbReference>
<keyword evidence="11" id="KW-0234">DNA repair</keyword>
<dbReference type="InterPro" id="IPR000330">
    <property type="entry name" value="SNF2_N"/>
</dbReference>
<organism evidence="18 19">
    <name type="scientific">Serendipita indica (strain DSM 11827)</name>
    <name type="common">Root endophyte fungus</name>
    <name type="synonym">Piriformospora indica</name>
    <dbReference type="NCBI Taxonomy" id="1109443"/>
    <lineage>
        <taxon>Eukaryota</taxon>
        <taxon>Fungi</taxon>
        <taxon>Dikarya</taxon>
        <taxon>Basidiomycota</taxon>
        <taxon>Agaricomycotina</taxon>
        <taxon>Agaricomycetes</taxon>
        <taxon>Sebacinales</taxon>
        <taxon>Serendipitaceae</taxon>
        <taxon>Serendipita</taxon>
    </lineage>
</organism>
<evidence type="ECO:0000256" key="9">
    <source>
        <dbReference type="ARBA" id="ARBA00022833"/>
    </source>
</evidence>
<sequence>MDFLDDTTRVDEPLNEDELVGIESGFVASEPATSSPPSEPPLFLAESDEEQEIVEIMQPTTSKKQDNTPMKRPSRSPDLEPPTKKRRVSPPAVAKPPFKSKKSDEELSLEEGIYIGEFIVDAYSLTSGHKVMSAGQRVFISRSPSLETSKSNTTIKKGDTKAKGKQTTLTGFVAKSSKESRVSKKPDNIVRFISEHGSQLGRLPVSVAEFIGICLDLKLSVFSGVIVDAPEKIRIGDSIILSVKAYFSPSAFQKPSELHDNESDKIFNEGTETATEKMLRERKESLVKLMDMVGLRPRSTSQLKSERSLEKVKPRSAPRANQKKRIEIIGEGEDMEEVEIDEDDEETLDENDLDLIYKRAQKNDLNLPEMEPVDSFRMTLRPYQKQALQWMKSMEEGLYEARSSRSMHPLWQEYAFPFEPSDDGVIDLSGDERPFYFNPYSGELSLEFPKSTTHSKGGILALRTRRSKIMARQFLAEMGLGKTIQIAALIHTVKASAQDLARRGEKASTESSKPQIKQLSIDRAFRAKVVSRQSNTQSRATLVIVPTSLLSQWAGELQRASKRHTLSTLIWHGSNRAPLSSDLQDVDVVITSYGVLASEHAKQQKSVTSSLFETRWFRIVLDEAHHIKSRISKTAKAAYALDGQRRWVLTGTPIVNRLEDLQSLLHFLQFKPWSEYPFFRSFITIPFLSRDSKALDIVQVILESILLRREKSMKDKEGNPIVSLPAKTVTVETLEFSPLERKIYDQIYHRVKSTFTSLDERGVVGKNWHSLFALLMRLRRAVLHPSLIAAGNSGIDLDADRDGEVDVNDLIAEYMNGSRANGSDGTTSYAQLSVALQKETEQECPICMEICDPPVLSPLCMHSMCMGCITDHLSKCLAKKEEGSCPICRKGPLHVQDLVEVLRTKKAKGSAASDSSPEPEVTRRRSPSHTDEDATMLEQEMIESDGDPDEPMRETSVEVIFRKNNFQSSTKLDALLRDLRRLREQDSTFRAIVFSQFTGFLDLIEIALERDRFPWYRLDGSMDPKARVKALKQFSEPSDKPKVFIISLRAGGVGLNLTSANHVFMIDCWWNSAIEQQAIDRVHRLGQEKEVFVKHYIIAHSVENRILQIQKRKTAIVSFALGKTDSSTSEGIENLRIMFGDDD</sequence>
<dbReference type="InterPro" id="IPR050628">
    <property type="entry name" value="SNF2_RAD54_helicase_TF"/>
</dbReference>
<dbReference type="InterPro" id="IPR038718">
    <property type="entry name" value="SNF2-like_sf"/>
</dbReference>
<proteinExistence type="inferred from homology"/>
<evidence type="ECO:0000256" key="8">
    <source>
        <dbReference type="ARBA" id="ARBA00022806"/>
    </source>
</evidence>
<evidence type="ECO:0000259" key="15">
    <source>
        <dbReference type="PROSITE" id="PS50089"/>
    </source>
</evidence>
<dbReference type="PANTHER" id="PTHR45626">
    <property type="entry name" value="TRANSCRIPTION TERMINATION FACTOR 2-RELATED"/>
    <property type="match status" value="1"/>
</dbReference>
<dbReference type="InterPro" id="IPR018247">
    <property type="entry name" value="EF_Hand_1_Ca_BS"/>
</dbReference>
<dbReference type="PROSITE" id="PS00518">
    <property type="entry name" value="ZF_RING_1"/>
    <property type="match status" value="1"/>
</dbReference>
<keyword evidence="6 13" id="KW-0863">Zinc-finger</keyword>
<dbReference type="CDD" id="cd18793">
    <property type="entry name" value="SF2_C_SNF"/>
    <property type="match status" value="1"/>
</dbReference>
<keyword evidence="9" id="KW-0862">Zinc</keyword>
<keyword evidence="3" id="KW-0479">Metal-binding</keyword>
<feature type="region of interest" description="Disordered" evidence="14">
    <location>
        <begin position="1"/>
        <end position="106"/>
    </location>
</feature>
<evidence type="ECO:0000256" key="14">
    <source>
        <dbReference type="SAM" id="MobiDB-lite"/>
    </source>
</evidence>
<evidence type="ECO:0000256" key="12">
    <source>
        <dbReference type="ARBA" id="ARBA00023242"/>
    </source>
</evidence>
<dbReference type="Proteomes" id="UP000007148">
    <property type="component" value="Unassembled WGS sequence"/>
</dbReference>
<dbReference type="InParanoid" id="G4T8R5"/>
<dbReference type="OrthoDB" id="448448at2759"/>
<feature type="domain" description="Helicase C-terminal" evidence="17">
    <location>
        <begin position="974"/>
        <end position="1125"/>
    </location>
</feature>
<keyword evidence="4" id="KW-0547">Nucleotide-binding</keyword>
<dbReference type="SMART" id="SM00184">
    <property type="entry name" value="RING"/>
    <property type="match status" value="1"/>
</dbReference>
<dbReference type="GO" id="GO:0005524">
    <property type="term" value="F:ATP binding"/>
    <property type="evidence" value="ECO:0007669"/>
    <property type="project" value="UniProtKB-KW"/>
</dbReference>
<evidence type="ECO:0000259" key="16">
    <source>
        <dbReference type="PROSITE" id="PS51192"/>
    </source>
</evidence>
<dbReference type="GO" id="GO:0008270">
    <property type="term" value="F:zinc ion binding"/>
    <property type="evidence" value="ECO:0007669"/>
    <property type="project" value="UniProtKB-KW"/>
</dbReference>
<dbReference type="STRING" id="1109443.G4T8R5"/>
<dbReference type="EMBL" id="CAFZ01000018">
    <property type="protein sequence ID" value="CCA67687.1"/>
    <property type="molecule type" value="Genomic_DNA"/>
</dbReference>
<keyword evidence="12" id="KW-0539">Nucleus</keyword>
<evidence type="ECO:0000313" key="18">
    <source>
        <dbReference type="EMBL" id="CCA67687.1"/>
    </source>
</evidence>
<feature type="region of interest" description="Disordered" evidence="14">
    <location>
        <begin position="299"/>
        <end position="322"/>
    </location>
</feature>
<evidence type="ECO:0000256" key="4">
    <source>
        <dbReference type="ARBA" id="ARBA00022741"/>
    </source>
</evidence>
<dbReference type="InterPro" id="IPR014905">
    <property type="entry name" value="HIRAN"/>
</dbReference>
<dbReference type="eggNOG" id="KOG1001">
    <property type="taxonomic scope" value="Eukaryota"/>
</dbReference>
<dbReference type="InterPro" id="IPR027417">
    <property type="entry name" value="P-loop_NTPase"/>
</dbReference>
<evidence type="ECO:0000256" key="1">
    <source>
        <dbReference type="ARBA" id="ARBA00004123"/>
    </source>
</evidence>
<dbReference type="Gene3D" id="3.40.50.300">
    <property type="entry name" value="P-loop containing nucleotide triphosphate hydrolases"/>
    <property type="match status" value="1"/>
</dbReference>
<keyword evidence="8 18" id="KW-0347">Helicase</keyword>
<evidence type="ECO:0000256" key="6">
    <source>
        <dbReference type="ARBA" id="ARBA00022771"/>
    </source>
</evidence>
<dbReference type="Gene3D" id="3.30.40.10">
    <property type="entry name" value="Zinc/RING finger domain, C3HC4 (zinc finger)"/>
    <property type="match status" value="1"/>
</dbReference>
<dbReference type="InterPro" id="IPR014001">
    <property type="entry name" value="Helicase_ATP-bd"/>
</dbReference>
<dbReference type="PROSITE" id="PS50089">
    <property type="entry name" value="ZF_RING_2"/>
    <property type="match status" value="1"/>
</dbReference>
<keyword evidence="19" id="KW-1185">Reference proteome</keyword>
<dbReference type="Pfam" id="PF00271">
    <property type="entry name" value="Helicase_C"/>
    <property type="match status" value="1"/>
</dbReference>
<dbReference type="PROSITE" id="PS51192">
    <property type="entry name" value="HELICASE_ATP_BIND_1"/>
    <property type="match status" value="1"/>
</dbReference>
<evidence type="ECO:0000256" key="10">
    <source>
        <dbReference type="ARBA" id="ARBA00022840"/>
    </source>
</evidence>
<dbReference type="GO" id="GO:0003676">
    <property type="term" value="F:nucleic acid binding"/>
    <property type="evidence" value="ECO:0007669"/>
    <property type="project" value="InterPro"/>
</dbReference>
<dbReference type="GO" id="GO:0016818">
    <property type="term" value="F:hydrolase activity, acting on acid anhydrides, in phosphorus-containing anhydrides"/>
    <property type="evidence" value="ECO:0007669"/>
    <property type="project" value="InterPro"/>
</dbReference>
<dbReference type="SMART" id="SM00487">
    <property type="entry name" value="DEXDc"/>
    <property type="match status" value="1"/>
</dbReference>
<keyword evidence="7" id="KW-0378">Hydrolase</keyword>
<dbReference type="OMA" id="KVEPWSN"/>
<evidence type="ECO:0000259" key="17">
    <source>
        <dbReference type="PROSITE" id="PS51194"/>
    </source>
</evidence>
<dbReference type="SMART" id="SM00490">
    <property type="entry name" value="HELICc"/>
    <property type="match status" value="1"/>
</dbReference>
<dbReference type="Pfam" id="PF00176">
    <property type="entry name" value="SNF2-rel_dom"/>
    <property type="match status" value="1"/>
</dbReference>
<dbReference type="Pfam" id="PF08797">
    <property type="entry name" value="HIRAN"/>
    <property type="match status" value="1"/>
</dbReference>
<dbReference type="PROSITE" id="PS00018">
    <property type="entry name" value="EF_HAND_1"/>
    <property type="match status" value="1"/>
</dbReference>
<name>G4T8R5_SERID</name>
<evidence type="ECO:0000256" key="11">
    <source>
        <dbReference type="ARBA" id="ARBA00023204"/>
    </source>
</evidence>
<comment type="subcellular location">
    <subcellularLocation>
        <location evidence="1">Nucleus</location>
    </subcellularLocation>
</comment>
<feature type="domain" description="RING-type" evidence="15">
    <location>
        <begin position="844"/>
        <end position="889"/>
    </location>
</feature>
<gene>
    <name evidence="18" type="ORF">PIIN_01514</name>
</gene>
<dbReference type="FunCoup" id="G4T8R5">
    <property type="interactions" value="218"/>
</dbReference>
<dbReference type="GO" id="GO:0005634">
    <property type="term" value="C:nucleus"/>
    <property type="evidence" value="ECO:0007669"/>
    <property type="project" value="UniProtKB-SubCell"/>
</dbReference>
<evidence type="ECO:0000256" key="7">
    <source>
        <dbReference type="ARBA" id="ARBA00022801"/>
    </source>
</evidence>
<dbReference type="InterPro" id="IPR049730">
    <property type="entry name" value="SNF2/RAD54-like_C"/>
</dbReference>
<dbReference type="GO" id="GO:0008094">
    <property type="term" value="F:ATP-dependent activity, acting on DNA"/>
    <property type="evidence" value="ECO:0007669"/>
    <property type="project" value="TreeGrafter"/>
</dbReference>
<comment type="similarity">
    <text evidence="2">Belongs to the SNF2/RAD54 helicase family.</text>
</comment>
<dbReference type="HOGENOM" id="CLU_000315_2_5_1"/>
<feature type="domain" description="Helicase ATP-binding" evidence="16">
    <location>
        <begin position="463"/>
        <end position="671"/>
    </location>
</feature>
<dbReference type="InterPro" id="IPR013083">
    <property type="entry name" value="Znf_RING/FYVE/PHD"/>
</dbReference>
<dbReference type="InterPro" id="IPR017907">
    <property type="entry name" value="Znf_RING_CS"/>
</dbReference>